<dbReference type="AlphaFoldDB" id="A0A401GN11"/>
<gene>
    <name evidence="2" type="ORF">SCP_0506720</name>
</gene>
<comment type="caution">
    <text evidence="2">The sequence shown here is derived from an EMBL/GenBank/DDBJ whole genome shotgun (WGS) entry which is preliminary data.</text>
</comment>
<keyword evidence="3" id="KW-1185">Reference proteome</keyword>
<sequence length="314" mass="34953">MSLFRIPVELLLEILTLALDEHLCPTDVLRVNHTISELGQHILHSNLHFRSIGQLTVFARETTPLVCPPKSLVITLAGGSASFDVFLHLADALLRCKQSIDDEERKQDKPVPLDLLSLCLHSHTRNPHQKYIYDALTLANPKTFIWTGPDPDHHFSTAVSPFYYFVAIVPAATFHLFCAIRTWTHIEHITLANLSFPSDQLGIHMPHDTPLLPVIPSLRTVCLGQATLLPPGAIAAMVCLPGQDSLERIRLVDAYRQSIWGPRLRRGDVERAAIALGVGDPHTVVEKVRRLVVCEAKNERIMGGDRVEGLTILI</sequence>
<name>A0A401GN11_9APHY</name>
<dbReference type="RefSeq" id="XP_027614530.1">
    <property type="nucleotide sequence ID" value="XM_027758729.1"/>
</dbReference>
<evidence type="ECO:0008006" key="4">
    <source>
        <dbReference type="Google" id="ProtNLM"/>
    </source>
</evidence>
<feature type="chain" id="PRO_5019001913" description="F-box domain-containing protein" evidence="1">
    <location>
        <begin position="19"/>
        <end position="314"/>
    </location>
</feature>
<reference evidence="2 3" key="1">
    <citation type="journal article" date="2018" name="Sci. Rep.">
        <title>Genome sequence of the cauliflower mushroom Sparassis crispa (Hanabiratake) and its association with beneficial usage.</title>
        <authorList>
            <person name="Kiyama R."/>
            <person name="Furutani Y."/>
            <person name="Kawaguchi K."/>
            <person name="Nakanishi T."/>
        </authorList>
    </citation>
    <scope>NUCLEOTIDE SEQUENCE [LARGE SCALE GENOMIC DNA]</scope>
</reference>
<dbReference type="OrthoDB" id="2587912at2759"/>
<dbReference type="Proteomes" id="UP000287166">
    <property type="component" value="Unassembled WGS sequence"/>
</dbReference>
<evidence type="ECO:0000313" key="2">
    <source>
        <dbReference type="EMBL" id="GBE83617.1"/>
    </source>
</evidence>
<proteinExistence type="predicted"/>
<feature type="signal peptide" evidence="1">
    <location>
        <begin position="1"/>
        <end position="18"/>
    </location>
</feature>
<dbReference type="GeneID" id="38780534"/>
<dbReference type="EMBL" id="BFAD01000005">
    <property type="protein sequence ID" value="GBE83617.1"/>
    <property type="molecule type" value="Genomic_DNA"/>
</dbReference>
<keyword evidence="1" id="KW-0732">Signal</keyword>
<evidence type="ECO:0000256" key="1">
    <source>
        <dbReference type="SAM" id="SignalP"/>
    </source>
</evidence>
<evidence type="ECO:0000313" key="3">
    <source>
        <dbReference type="Proteomes" id="UP000287166"/>
    </source>
</evidence>
<protein>
    <recommendedName>
        <fullName evidence="4">F-box domain-containing protein</fullName>
    </recommendedName>
</protein>
<organism evidence="2 3">
    <name type="scientific">Sparassis crispa</name>
    <dbReference type="NCBI Taxonomy" id="139825"/>
    <lineage>
        <taxon>Eukaryota</taxon>
        <taxon>Fungi</taxon>
        <taxon>Dikarya</taxon>
        <taxon>Basidiomycota</taxon>
        <taxon>Agaricomycotina</taxon>
        <taxon>Agaricomycetes</taxon>
        <taxon>Polyporales</taxon>
        <taxon>Sparassidaceae</taxon>
        <taxon>Sparassis</taxon>
    </lineage>
</organism>
<dbReference type="InParanoid" id="A0A401GN11"/>
<accession>A0A401GN11</accession>